<keyword evidence="6" id="KW-1185">Reference proteome</keyword>
<protein>
    <submittedName>
        <fullName evidence="5">L-amino acid N-acyltransferase YncA</fullName>
    </submittedName>
</protein>
<evidence type="ECO:0000313" key="6">
    <source>
        <dbReference type="Proteomes" id="UP000315389"/>
    </source>
</evidence>
<evidence type="ECO:0000259" key="4">
    <source>
        <dbReference type="PROSITE" id="PS51186"/>
    </source>
</evidence>
<dbReference type="AlphaFoldDB" id="A0A542ZNY8"/>
<feature type="domain" description="N-acetyltransferase" evidence="4">
    <location>
        <begin position="14"/>
        <end position="169"/>
    </location>
</feature>
<sequence length="170" mass="19061">MTAPTQDRPLTGGAILRPARPGDEEGILVLIQELADYEREPDAVKNTPAMLRETLFEDDPKVFAHVIELDGEIVGTAIWFINYSTWTGRAGIYLEDFYVRPAHRGRGYGKALLRQLASICVERGYTRLNWAVLNWNQPSIDIYNAIGGHGQTDWTTYVLDGERLAVLARG</sequence>
<name>A0A542ZNY8_RARFA</name>
<dbReference type="RefSeq" id="WP_211349876.1">
    <property type="nucleotide sequence ID" value="NZ_BAAASV010000002.1"/>
</dbReference>
<dbReference type="CDD" id="cd04301">
    <property type="entry name" value="NAT_SF"/>
    <property type="match status" value="1"/>
</dbReference>
<dbReference type="Pfam" id="PF00583">
    <property type="entry name" value="Acetyltransf_1"/>
    <property type="match status" value="1"/>
</dbReference>
<gene>
    <name evidence="5" type="ORF">FB461_1707</name>
</gene>
<dbReference type="FunFam" id="3.40.630.30:FF:000064">
    <property type="entry name" value="GNAT family acetyltransferase"/>
    <property type="match status" value="1"/>
</dbReference>
<proteinExistence type="inferred from homology"/>
<evidence type="ECO:0000256" key="1">
    <source>
        <dbReference type="ARBA" id="ARBA00008694"/>
    </source>
</evidence>
<accession>A0A542ZNY8</accession>
<evidence type="ECO:0000256" key="3">
    <source>
        <dbReference type="ARBA" id="ARBA00023315"/>
    </source>
</evidence>
<dbReference type="SUPFAM" id="SSF55729">
    <property type="entry name" value="Acyl-CoA N-acyltransferases (Nat)"/>
    <property type="match status" value="1"/>
</dbReference>
<dbReference type="PANTHER" id="PTHR10545:SF29">
    <property type="entry name" value="GH14572P-RELATED"/>
    <property type="match status" value="1"/>
</dbReference>
<dbReference type="EMBL" id="VFOS01000002">
    <property type="protein sequence ID" value="TQL62073.1"/>
    <property type="molecule type" value="Genomic_DNA"/>
</dbReference>
<dbReference type="InterPro" id="IPR000182">
    <property type="entry name" value="GNAT_dom"/>
</dbReference>
<comment type="caution">
    <text evidence="5">The sequence shown here is derived from an EMBL/GenBank/DDBJ whole genome shotgun (WGS) entry which is preliminary data.</text>
</comment>
<comment type="similarity">
    <text evidence="1">Belongs to the acetyltransferase family.</text>
</comment>
<dbReference type="GO" id="GO:0008080">
    <property type="term" value="F:N-acetyltransferase activity"/>
    <property type="evidence" value="ECO:0007669"/>
    <property type="project" value="TreeGrafter"/>
</dbReference>
<organism evidence="5 6">
    <name type="scientific">Rarobacter faecitabidus</name>
    <dbReference type="NCBI Taxonomy" id="13243"/>
    <lineage>
        <taxon>Bacteria</taxon>
        <taxon>Bacillati</taxon>
        <taxon>Actinomycetota</taxon>
        <taxon>Actinomycetes</taxon>
        <taxon>Micrococcales</taxon>
        <taxon>Rarobacteraceae</taxon>
        <taxon>Rarobacter</taxon>
    </lineage>
</organism>
<keyword evidence="2 5" id="KW-0808">Transferase</keyword>
<keyword evidence="3 5" id="KW-0012">Acyltransferase</keyword>
<evidence type="ECO:0000313" key="5">
    <source>
        <dbReference type="EMBL" id="TQL62073.1"/>
    </source>
</evidence>
<dbReference type="InterPro" id="IPR016181">
    <property type="entry name" value="Acyl_CoA_acyltransferase"/>
</dbReference>
<dbReference type="Gene3D" id="3.40.630.30">
    <property type="match status" value="1"/>
</dbReference>
<reference evidence="5 6" key="1">
    <citation type="submission" date="2019-06" db="EMBL/GenBank/DDBJ databases">
        <title>Sequencing the genomes of 1000 actinobacteria strains.</title>
        <authorList>
            <person name="Klenk H.-P."/>
        </authorList>
    </citation>
    <scope>NUCLEOTIDE SEQUENCE [LARGE SCALE GENOMIC DNA]</scope>
    <source>
        <strain evidence="5 6">DSM 4813</strain>
    </source>
</reference>
<dbReference type="InterPro" id="IPR051016">
    <property type="entry name" value="Diverse_Substrate_AcTransf"/>
</dbReference>
<evidence type="ECO:0000256" key="2">
    <source>
        <dbReference type="ARBA" id="ARBA00022679"/>
    </source>
</evidence>
<dbReference type="PROSITE" id="PS51186">
    <property type="entry name" value="GNAT"/>
    <property type="match status" value="1"/>
</dbReference>
<dbReference type="Proteomes" id="UP000315389">
    <property type="component" value="Unassembled WGS sequence"/>
</dbReference>
<dbReference type="PANTHER" id="PTHR10545">
    <property type="entry name" value="DIAMINE N-ACETYLTRANSFERASE"/>
    <property type="match status" value="1"/>
</dbReference>